<dbReference type="EMBL" id="JBAHYK010001771">
    <property type="protein sequence ID" value="KAL0566801.1"/>
    <property type="molecule type" value="Genomic_DNA"/>
</dbReference>
<protein>
    <submittedName>
        <fullName evidence="1">Uncharacterized protein</fullName>
    </submittedName>
</protein>
<comment type="caution">
    <text evidence="1">The sequence shown here is derived from an EMBL/GenBank/DDBJ whole genome shotgun (WGS) entry which is preliminary data.</text>
</comment>
<name>A0ABR3EVG8_9AGAR</name>
<accession>A0ABR3EVG8</accession>
<dbReference type="Proteomes" id="UP001465976">
    <property type="component" value="Unassembled WGS sequence"/>
</dbReference>
<sequence>MSHTSYFANASEFVIENGNFATIKGNQIINNNQRIYYAREKERTEYDDYNQVKSGNILRTKDFGVYRYLRRWDKRERDGEKEGYRADKVICAAQVMGEKGSTFTAVSYTGPEARE</sequence>
<evidence type="ECO:0000313" key="1">
    <source>
        <dbReference type="EMBL" id="KAL0566801.1"/>
    </source>
</evidence>
<keyword evidence="2" id="KW-1185">Reference proteome</keyword>
<gene>
    <name evidence="1" type="ORF">V5O48_015206</name>
</gene>
<evidence type="ECO:0000313" key="2">
    <source>
        <dbReference type="Proteomes" id="UP001465976"/>
    </source>
</evidence>
<reference evidence="1 2" key="1">
    <citation type="submission" date="2024-02" db="EMBL/GenBank/DDBJ databases">
        <title>A draft genome for the cacao thread blight pathogen Marasmius crinis-equi.</title>
        <authorList>
            <person name="Cohen S.P."/>
            <person name="Baruah I.K."/>
            <person name="Amoako-Attah I."/>
            <person name="Bukari Y."/>
            <person name="Meinhardt L.W."/>
            <person name="Bailey B.A."/>
        </authorList>
    </citation>
    <scope>NUCLEOTIDE SEQUENCE [LARGE SCALE GENOMIC DNA]</scope>
    <source>
        <strain evidence="1 2">GH-76</strain>
    </source>
</reference>
<feature type="non-terminal residue" evidence="1">
    <location>
        <position position="115"/>
    </location>
</feature>
<organism evidence="1 2">
    <name type="scientific">Marasmius crinis-equi</name>
    <dbReference type="NCBI Taxonomy" id="585013"/>
    <lineage>
        <taxon>Eukaryota</taxon>
        <taxon>Fungi</taxon>
        <taxon>Dikarya</taxon>
        <taxon>Basidiomycota</taxon>
        <taxon>Agaricomycotina</taxon>
        <taxon>Agaricomycetes</taxon>
        <taxon>Agaricomycetidae</taxon>
        <taxon>Agaricales</taxon>
        <taxon>Marasmiineae</taxon>
        <taxon>Marasmiaceae</taxon>
        <taxon>Marasmius</taxon>
    </lineage>
</organism>
<proteinExistence type="predicted"/>